<feature type="signal peptide" evidence="6">
    <location>
        <begin position="1"/>
        <end position="26"/>
    </location>
</feature>
<sequence>MLKKLLGLTTASVLALGLAACGGEEASQEAPADDVEGTEETPAEETASHVGEDVDFEIIGIDPGAGLMNITINQVLPEYGLEDDWNVVESSDAAMTAALKSAYENEEPIIVTAWSPHWKFSEFELKYLEDPLNLYGAAEDIHTIARTGLDEDHPNAYQLLDQFGWEPDHVEYVMALVNDGANVEEAAEQFVSENEELVATWIESVETVDGDNFTLLYVAWDETVAATNVLGHVLESIGYDVTLTQVDAGPMWAGIATGSGDATVGAWLPTTHADYYEQYEGDFIDLGSNLHGTALGLAVPTYMDIDSIEDLVVE</sequence>
<dbReference type="GO" id="GO:0005275">
    <property type="term" value="F:amine transmembrane transporter activity"/>
    <property type="evidence" value="ECO:0007669"/>
    <property type="project" value="TreeGrafter"/>
</dbReference>
<dbReference type="PROSITE" id="PS51257">
    <property type="entry name" value="PROKAR_LIPOPROTEIN"/>
    <property type="match status" value="1"/>
</dbReference>
<evidence type="ECO:0000256" key="6">
    <source>
        <dbReference type="SAM" id="SignalP"/>
    </source>
</evidence>
<feature type="domain" description="ABC-type glycine betaine transport system substrate-binding" evidence="7">
    <location>
        <begin position="217"/>
        <end position="311"/>
    </location>
</feature>
<dbReference type="SUPFAM" id="SSF53850">
    <property type="entry name" value="Periplasmic binding protein-like II"/>
    <property type="match status" value="2"/>
</dbReference>
<proteinExistence type="predicted"/>
<name>A0A9X2CSL7_9BACI</name>
<dbReference type="PANTHER" id="PTHR47737">
    <property type="entry name" value="GLYCINE BETAINE/PROLINE BETAINE TRANSPORT SYSTEM PERMEASE PROTEIN PROW"/>
    <property type="match status" value="1"/>
</dbReference>
<keyword evidence="3" id="KW-1003">Cell membrane</keyword>
<reference evidence="8" key="1">
    <citation type="submission" date="2022-02" db="EMBL/GenBank/DDBJ databases">
        <title>Halalkalibacter sp. nov. isolated from Lonar Lake, India.</title>
        <authorList>
            <person name="Joshi A."/>
            <person name="Thite S."/>
            <person name="Lodha T."/>
        </authorList>
    </citation>
    <scope>NUCLEOTIDE SEQUENCE</scope>
    <source>
        <strain evidence="8">MEB205</strain>
    </source>
</reference>
<dbReference type="RefSeq" id="WP_250096437.1">
    <property type="nucleotide sequence ID" value="NZ_JAKRYL010000009.1"/>
</dbReference>
<feature type="region of interest" description="Disordered" evidence="5">
    <location>
        <begin position="25"/>
        <end position="49"/>
    </location>
</feature>
<keyword evidence="2" id="KW-0813">Transport</keyword>
<feature type="compositionally biased region" description="Acidic residues" evidence="5">
    <location>
        <begin position="31"/>
        <end position="43"/>
    </location>
</feature>
<evidence type="ECO:0000256" key="5">
    <source>
        <dbReference type="SAM" id="MobiDB-lite"/>
    </source>
</evidence>
<feature type="chain" id="PRO_5040936228" evidence="6">
    <location>
        <begin position="27"/>
        <end position="314"/>
    </location>
</feature>
<evidence type="ECO:0000259" key="7">
    <source>
        <dbReference type="Pfam" id="PF04069"/>
    </source>
</evidence>
<evidence type="ECO:0000256" key="2">
    <source>
        <dbReference type="ARBA" id="ARBA00022448"/>
    </source>
</evidence>
<dbReference type="GO" id="GO:0015871">
    <property type="term" value="P:choline transport"/>
    <property type="evidence" value="ECO:0007669"/>
    <property type="project" value="TreeGrafter"/>
</dbReference>
<dbReference type="Gene3D" id="3.40.190.100">
    <property type="entry name" value="Glycine betaine-binding periplasmic protein, domain 2"/>
    <property type="match status" value="1"/>
</dbReference>
<gene>
    <name evidence="8" type="ORF">MF646_10440</name>
</gene>
<dbReference type="EMBL" id="JAKRYL010000009">
    <property type="protein sequence ID" value="MCL7747536.1"/>
    <property type="molecule type" value="Genomic_DNA"/>
</dbReference>
<protein>
    <submittedName>
        <fullName evidence="8">Glycine/betaine ABC transporter</fullName>
    </submittedName>
</protein>
<comment type="caution">
    <text evidence="8">The sequence shown here is derived from an EMBL/GenBank/DDBJ whole genome shotgun (WGS) entry which is preliminary data.</text>
</comment>
<dbReference type="AlphaFoldDB" id="A0A9X2CSL7"/>
<evidence type="ECO:0000313" key="9">
    <source>
        <dbReference type="Proteomes" id="UP001139150"/>
    </source>
</evidence>
<evidence type="ECO:0000256" key="4">
    <source>
        <dbReference type="ARBA" id="ARBA00023136"/>
    </source>
</evidence>
<keyword evidence="6" id="KW-0732">Signal</keyword>
<dbReference type="Pfam" id="PF04069">
    <property type="entry name" value="OpuAC"/>
    <property type="match status" value="2"/>
</dbReference>
<evidence type="ECO:0000313" key="8">
    <source>
        <dbReference type="EMBL" id="MCL7747536.1"/>
    </source>
</evidence>
<dbReference type="Gene3D" id="3.10.105.10">
    <property type="entry name" value="Dipeptide-binding Protein, Domain 3"/>
    <property type="match status" value="1"/>
</dbReference>
<keyword evidence="9" id="KW-1185">Reference proteome</keyword>
<evidence type="ECO:0000256" key="1">
    <source>
        <dbReference type="ARBA" id="ARBA00004236"/>
    </source>
</evidence>
<organism evidence="8 9">
    <name type="scientific">Halalkalibacter alkaliphilus</name>
    <dbReference type="NCBI Taxonomy" id="2917993"/>
    <lineage>
        <taxon>Bacteria</taxon>
        <taxon>Bacillati</taxon>
        <taxon>Bacillota</taxon>
        <taxon>Bacilli</taxon>
        <taxon>Bacillales</taxon>
        <taxon>Bacillaceae</taxon>
        <taxon>Halalkalibacter</taxon>
    </lineage>
</organism>
<dbReference type="Proteomes" id="UP001139150">
    <property type="component" value="Unassembled WGS sequence"/>
</dbReference>
<evidence type="ECO:0000256" key="3">
    <source>
        <dbReference type="ARBA" id="ARBA00022475"/>
    </source>
</evidence>
<feature type="domain" description="ABC-type glycine betaine transport system substrate-binding" evidence="7">
    <location>
        <begin position="49"/>
        <end position="192"/>
    </location>
</feature>
<dbReference type="GO" id="GO:0043190">
    <property type="term" value="C:ATP-binding cassette (ABC) transporter complex"/>
    <property type="evidence" value="ECO:0007669"/>
    <property type="project" value="InterPro"/>
</dbReference>
<comment type="subcellular location">
    <subcellularLocation>
        <location evidence="1">Cell membrane</location>
    </subcellularLocation>
</comment>
<keyword evidence="4" id="KW-0472">Membrane</keyword>
<dbReference type="InterPro" id="IPR007210">
    <property type="entry name" value="ABC_Gly_betaine_transp_sub-bd"/>
</dbReference>
<accession>A0A9X2CSL7</accession>
<dbReference type="PANTHER" id="PTHR47737:SF1">
    <property type="entry name" value="GLYCINE BETAINE_PROLINE BETAINE TRANSPORT SYSTEM PERMEASE PROTEIN PROW"/>
    <property type="match status" value="1"/>
</dbReference>
<dbReference type="GO" id="GO:0015226">
    <property type="term" value="F:carnitine transmembrane transporter activity"/>
    <property type="evidence" value="ECO:0007669"/>
    <property type="project" value="TreeGrafter"/>
</dbReference>
<dbReference type="GO" id="GO:0031460">
    <property type="term" value="P:glycine betaine transport"/>
    <property type="evidence" value="ECO:0007669"/>
    <property type="project" value="TreeGrafter"/>
</dbReference>